<comment type="similarity">
    <text evidence="2">Belongs to the TFP11/STIP family.</text>
</comment>
<evidence type="ECO:0000256" key="4">
    <source>
        <dbReference type="ARBA" id="ARBA00022728"/>
    </source>
</evidence>
<keyword evidence="4" id="KW-0747">Spliceosome</keyword>
<dbReference type="Pfam" id="PF01585">
    <property type="entry name" value="G-patch"/>
    <property type="match status" value="1"/>
</dbReference>
<protein>
    <submittedName>
        <fullName evidence="9">Tuftelin interacting protein 11</fullName>
    </submittedName>
</protein>
<dbReference type="InterPro" id="IPR000467">
    <property type="entry name" value="G_patch_dom"/>
</dbReference>
<keyword evidence="3" id="KW-0507">mRNA processing</keyword>
<feature type="domain" description="G-patch" evidence="8">
    <location>
        <begin position="195"/>
        <end position="241"/>
    </location>
</feature>
<evidence type="ECO:0000313" key="9">
    <source>
        <dbReference type="EMBL" id="KAL3428134.1"/>
    </source>
</evidence>
<gene>
    <name evidence="9" type="ORF">PVAG01_01643</name>
</gene>
<name>A0ABR4PXM5_9HELO</name>
<dbReference type="InterPro" id="IPR045211">
    <property type="entry name" value="TFP11/STIP/Ntr1"/>
</dbReference>
<feature type="compositionally biased region" description="Gly residues" evidence="7">
    <location>
        <begin position="125"/>
        <end position="134"/>
    </location>
</feature>
<feature type="compositionally biased region" description="Acidic residues" evidence="7">
    <location>
        <begin position="95"/>
        <end position="118"/>
    </location>
</feature>
<comment type="caution">
    <text evidence="9">The sequence shown here is derived from an EMBL/GenBank/DDBJ whole genome shotgun (WGS) entry which is preliminary data.</text>
</comment>
<evidence type="ECO:0000259" key="8">
    <source>
        <dbReference type="PROSITE" id="PS50174"/>
    </source>
</evidence>
<dbReference type="PANTHER" id="PTHR23329">
    <property type="entry name" value="TUFTELIN-INTERACTING PROTEIN 11-RELATED"/>
    <property type="match status" value="1"/>
</dbReference>
<evidence type="ECO:0000256" key="1">
    <source>
        <dbReference type="ARBA" id="ARBA00004123"/>
    </source>
</evidence>
<dbReference type="InterPro" id="IPR022783">
    <property type="entry name" value="GCFC_dom"/>
</dbReference>
<keyword evidence="6" id="KW-0539">Nucleus</keyword>
<dbReference type="Pfam" id="PF07842">
    <property type="entry name" value="GCFC"/>
    <property type="match status" value="1"/>
</dbReference>
<dbReference type="Pfam" id="PF12457">
    <property type="entry name" value="TIP_N"/>
    <property type="match status" value="1"/>
</dbReference>
<dbReference type="SMART" id="SM00443">
    <property type="entry name" value="G_patch"/>
    <property type="match status" value="1"/>
</dbReference>
<keyword evidence="10" id="KW-1185">Reference proteome</keyword>
<dbReference type="Proteomes" id="UP001629113">
    <property type="component" value="Unassembled WGS sequence"/>
</dbReference>
<evidence type="ECO:0000256" key="3">
    <source>
        <dbReference type="ARBA" id="ARBA00022664"/>
    </source>
</evidence>
<accession>A0ABR4PXM5</accession>
<sequence>MSSMHAFAHGSSSDDSDSDNEDFLHPSTDPNADEFADYNPRKRRRTGRDAKESAALGVFGSESEDDGPGKRWKKKSLRGKGMSFVGTGQERNTDGEEDATAEDEDADEDIDMEDQDEPEAPRAGLGMGVRGLGFGSPAPSKNKPRSSFGTPLGKGFIPSSAAVPVLRDFDHEKPSTPRIPQRSAFETPQKGTPKGLSFAERQMAKMGYKQGQGLGKEGQGRAAPIEVKLRPQGVGIGAVREKSQQEKEEEKRQAKLKGEKYEDSDEERKKVRRKPKGSGTSSGMSTPRRAPKPKFQTLEEVQKSAPGLHIPDSYASILDMTGPERKLLTSAVGLSAPSTPAAETIEQKEHKEHMKLALRAQREIDSFGQQWINLQERKQWIAEQLRQEQKIHDLEQTKLDQFRSFADNVQGLSQASADGQWDPIVSLLKDVEKLGLSDVNDDLSTIAVAAVHPFLRLSTEGWQPLEDPKLNGITTTLSSIQHIIGATLSKASTHELVVTGSHRSRVKATSPYETMIYKLIFPKMISSIPGWNVHKPSPMLALLEAWKGLLPGFVRSQLLQAIVGKLDDAVSSWNPRKKRSHELPHLWLFPWLQYLPAHHADPKSTVGLVSDIKRKFRQLIDSWDFHRGVVPGLEQWRDVLYASPSNDQWTPLIMNHVLPSMAKFLKDPRNFQVDPNDQAPFMPALQGIFAWKDVLKARVIGQFLVEAIFPMWHNVLHQWLTVVGPNQEIGQWFEWWRDEVFPVEVKHLKAIEEEFEKGHKMINTALDLGSKASTHLPAPVSKSRIDVVKSPPSSAPVTPLRPPIIEESTFRHKVEDWCIENDLQFLPEKKVLHAAGPLFRITAAGHGKNGTLVYFKGDSLFALSRKGPEQSEIKIDWEQADARDALLGMAWHNVK</sequence>
<dbReference type="PANTHER" id="PTHR23329:SF1">
    <property type="entry name" value="TUFTELIN-INTERACTING PROTEIN 11"/>
    <property type="match status" value="1"/>
</dbReference>
<reference evidence="9 10" key="1">
    <citation type="submission" date="2024-06" db="EMBL/GenBank/DDBJ databases">
        <title>Complete genome of Phlyctema vagabunda strain 19-DSS-EL-015.</title>
        <authorList>
            <person name="Fiorenzani C."/>
        </authorList>
    </citation>
    <scope>NUCLEOTIDE SEQUENCE [LARGE SCALE GENOMIC DNA]</scope>
    <source>
        <strain evidence="9 10">19-DSS-EL-015</strain>
    </source>
</reference>
<comment type="subcellular location">
    <subcellularLocation>
        <location evidence="1">Nucleus</location>
    </subcellularLocation>
</comment>
<organism evidence="9 10">
    <name type="scientific">Phlyctema vagabunda</name>
    <dbReference type="NCBI Taxonomy" id="108571"/>
    <lineage>
        <taxon>Eukaryota</taxon>
        <taxon>Fungi</taxon>
        <taxon>Dikarya</taxon>
        <taxon>Ascomycota</taxon>
        <taxon>Pezizomycotina</taxon>
        <taxon>Leotiomycetes</taxon>
        <taxon>Helotiales</taxon>
        <taxon>Dermateaceae</taxon>
        <taxon>Phlyctema</taxon>
    </lineage>
</organism>
<keyword evidence="5" id="KW-0508">mRNA splicing</keyword>
<evidence type="ECO:0000256" key="2">
    <source>
        <dbReference type="ARBA" id="ARBA00010900"/>
    </source>
</evidence>
<feature type="compositionally biased region" description="Basic and acidic residues" evidence="7">
    <location>
        <begin position="239"/>
        <end position="269"/>
    </location>
</feature>
<dbReference type="InterPro" id="IPR022159">
    <property type="entry name" value="STIP/TFIP11_N"/>
</dbReference>
<evidence type="ECO:0000256" key="5">
    <source>
        <dbReference type="ARBA" id="ARBA00023187"/>
    </source>
</evidence>
<proteinExistence type="inferred from homology"/>
<evidence type="ECO:0000256" key="6">
    <source>
        <dbReference type="ARBA" id="ARBA00023242"/>
    </source>
</evidence>
<dbReference type="EMBL" id="JBFCZG010000001">
    <property type="protein sequence ID" value="KAL3428134.1"/>
    <property type="molecule type" value="Genomic_DNA"/>
</dbReference>
<evidence type="ECO:0000313" key="10">
    <source>
        <dbReference type="Proteomes" id="UP001629113"/>
    </source>
</evidence>
<feature type="region of interest" description="Disordered" evidence="7">
    <location>
        <begin position="1"/>
        <end position="294"/>
    </location>
</feature>
<dbReference type="PROSITE" id="PS50174">
    <property type="entry name" value="G_PATCH"/>
    <property type="match status" value="1"/>
</dbReference>
<evidence type="ECO:0000256" key="7">
    <source>
        <dbReference type="SAM" id="MobiDB-lite"/>
    </source>
</evidence>